<organism evidence="2 3">
    <name type="scientific">Hyaloscypha hepaticicola</name>
    <dbReference type="NCBI Taxonomy" id="2082293"/>
    <lineage>
        <taxon>Eukaryota</taxon>
        <taxon>Fungi</taxon>
        <taxon>Dikarya</taxon>
        <taxon>Ascomycota</taxon>
        <taxon>Pezizomycotina</taxon>
        <taxon>Leotiomycetes</taxon>
        <taxon>Helotiales</taxon>
        <taxon>Hyaloscyphaceae</taxon>
        <taxon>Hyaloscypha</taxon>
    </lineage>
</organism>
<protein>
    <submittedName>
        <fullName evidence="2">Uncharacterized protein</fullName>
    </submittedName>
</protein>
<dbReference type="Proteomes" id="UP000235672">
    <property type="component" value="Unassembled WGS sequence"/>
</dbReference>
<dbReference type="AlphaFoldDB" id="A0A2J6Q730"/>
<name>A0A2J6Q730_9HELO</name>
<proteinExistence type="predicted"/>
<keyword evidence="3" id="KW-1185">Reference proteome</keyword>
<reference evidence="2 3" key="1">
    <citation type="submission" date="2016-05" db="EMBL/GenBank/DDBJ databases">
        <title>A degradative enzymes factory behind the ericoid mycorrhizal symbiosis.</title>
        <authorList>
            <consortium name="DOE Joint Genome Institute"/>
            <person name="Martino E."/>
            <person name="Morin E."/>
            <person name="Grelet G."/>
            <person name="Kuo A."/>
            <person name="Kohler A."/>
            <person name="Daghino S."/>
            <person name="Barry K."/>
            <person name="Choi C."/>
            <person name="Cichocki N."/>
            <person name="Clum A."/>
            <person name="Copeland A."/>
            <person name="Hainaut M."/>
            <person name="Haridas S."/>
            <person name="Labutti K."/>
            <person name="Lindquist E."/>
            <person name="Lipzen A."/>
            <person name="Khouja H.-R."/>
            <person name="Murat C."/>
            <person name="Ohm R."/>
            <person name="Olson A."/>
            <person name="Spatafora J."/>
            <person name="Veneault-Fourrey C."/>
            <person name="Henrissat B."/>
            <person name="Grigoriev I."/>
            <person name="Martin F."/>
            <person name="Perotto S."/>
        </authorList>
    </citation>
    <scope>NUCLEOTIDE SEQUENCE [LARGE SCALE GENOMIC DNA]</scope>
    <source>
        <strain evidence="2 3">UAMH 7357</strain>
    </source>
</reference>
<feature type="compositionally biased region" description="Basic residues" evidence="1">
    <location>
        <begin position="8"/>
        <end position="18"/>
    </location>
</feature>
<evidence type="ECO:0000256" key="1">
    <source>
        <dbReference type="SAM" id="MobiDB-lite"/>
    </source>
</evidence>
<evidence type="ECO:0000313" key="3">
    <source>
        <dbReference type="Proteomes" id="UP000235672"/>
    </source>
</evidence>
<accession>A0A2J6Q730</accession>
<gene>
    <name evidence="2" type="ORF">NA56DRAFT_703068</name>
</gene>
<dbReference type="EMBL" id="KZ613479">
    <property type="protein sequence ID" value="PMD22088.1"/>
    <property type="molecule type" value="Genomic_DNA"/>
</dbReference>
<evidence type="ECO:0000313" key="2">
    <source>
        <dbReference type="EMBL" id="PMD22088.1"/>
    </source>
</evidence>
<sequence>MEGNARLRQTRQRRHATRRQPPGEALPDCNFTRPCNRKGSNGWHWATASQRIATQHYATHPRIPPLTPLLHQQQENELARTCPPLSRDWNSELSSSQPSHWGNHRGLELGPNLVPGALAIHPRLQAFFESNLQLLYLRTGLHSGSSAPGLNYRSEALEGRQPLPEDYICTAEAFLVGLQNPKPKTRGQE</sequence>
<feature type="region of interest" description="Disordered" evidence="1">
    <location>
        <begin position="1"/>
        <end position="28"/>
    </location>
</feature>